<protein>
    <submittedName>
        <fullName evidence="3">Polysaccharide deacetylase</fullName>
    </submittedName>
</protein>
<organism evidence="3 4">
    <name type="scientific">Amycolatopsis ultiminotia</name>
    <dbReference type="NCBI Taxonomy" id="543629"/>
    <lineage>
        <taxon>Bacteria</taxon>
        <taxon>Bacillati</taxon>
        <taxon>Actinomycetota</taxon>
        <taxon>Actinomycetes</taxon>
        <taxon>Pseudonocardiales</taxon>
        <taxon>Pseudonocardiaceae</taxon>
        <taxon>Amycolatopsis</taxon>
    </lineage>
</organism>
<dbReference type="Pfam" id="PF01522">
    <property type="entry name" value="Polysacc_deac_1"/>
    <property type="match status" value="1"/>
</dbReference>
<sequence length="307" mass="35302">MTTSRPSPHAQNAVGKSTDHTSETDDLTAMREVVRTQAERHQVVTAPRWPGGARIAVNFTADFDAMLLRRLLDEPPMQRAKGEFGGRVGIWRLLELFDGHGIKTTLFVPGRISQLYPDAVRAWARSGHEIADHMWEHRVPADPQVERTHLLRSTEALEQLSGRRPIGTRSWHSPELLAELGYRYNSHDAADHRPYFTTHDGFRLVNLPFHYAFDDAQFFSFAWLDTDNAAQRIADPERVLELWWDAFRQQYRHGGYLNLCLHPFLSGRAMRIAMLDRLISRMKQLPGVWFTGCEDVTQHCLGLEEEH</sequence>
<proteinExistence type="predicted"/>
<keyword evidence="4" id="KW-1185">Reference proteome</keyword>
<dbReference type="PANTHER" id="PTHR47561">
    <property type="entry name" value="POLYSACCHARIDE DEACETYLASE FAMILY PROTEIN (AFU_ORTHOLOGUE AFUA_6G05030)"/>
    <property type="match status" value="1"/>
</dbReference>
<feature type="domain" description="NodB homology" evidence="2">
    <location>
        <begin position="91"/>
        <end position="166"/>
    </location>
</feature>
<dbReference type="InterPro" id="IPR002509">
    <property type="entry name" value="NODB_dom"/>
</dbReference>
<reference evidence="4" key="1">
    <citation type="journal article" date="2019" name="Int. J. Syst. Evol. Microbiol.">
        <title>The Global Catalogue of Microorganisms (GCM) 10K type strain sequencing project: providing services to taxonomists for standard genome sequencing and annotation.</title>
        <authorList>
            <consortium name="The Broad Institute Genomics Platform"/>
            <consortium name="The Broad Institute Genome Sequencing Center for Infectious Disease"/>
            <person name="Wu L."/>
            <person name="Ma J."/>
        </authorList>
    </citation>
    <scope>NUCLEOTIDE SEQUENCE [LARGE SCALE GENOMIC DNA]</scope>
    <source>
        <strain evidence="4">JCM 16898</strain>
    </source>
</reference>
<dbReference type="SUPFAM" id="SSF88713">
    <property type="entry name" value="Glycoside hydrolase/deacetylase"/>
    <property type="match status" value="1"/>
</dbReference>
<evidence type="ECO:0000313" key="3">
    <source>
        <dbReference type="EMBL" id="GAA3544077.1"/>
    </source>
</evidence>
<evidence type="ECO:0000313" key="4">
    <source>
        <dbReference type="Proteomes" id="UP001500689"/>
    </source>
</evidence>
<dbReference type="InterPro" id="IPR011330">
    <property type="entry name" value="Glyco_hydro/deAcase_b/a-brl"/>
</dbReference>
<accession>A0ABP6W0W2</accession>
<dbReference type="EMBL" id="BAAAZN010000005">
    <property type="protein sequence ID" value="GAA3544077.1"/>
    <property type="molecule type" value="Genomic_DNA"/>
</dbReference>
<feature type="compositionally biased region" description="Polar residues" evidence="1">
    <location>
        <begin position="1"/>
        <end position="10"/>
    </location>
</feature>
<dbReference type="Proteomes" id="UP001500689">
    <property type="component" value="Unassembled WGS sequence"/>
</dbReference>
<dbReference type="Gene3D" id="3.20.20.370">
    <property type="entry name" value="Glycoside hydrolase/deacetylase"/>
    <property type="match status" value="1"/>
</dbReference>
<dbReference type="RefSeq" id="WP_344859874.1">
    <property type="nucleotide sequence ID" value="NZ_BAAAZN010000005.1"/>
</dbReference>
<gene>
    <name evidence="3" type="ORF">GCM10022222_29650</name>
</gene>
<evidence type="ECO:0000259" key="2">
    <source>
        <dbReference type="Pfam" id="PF01522"/>
    </source>
</evidence>
<feature type="region of interest" description="Disordered" evidence="1">
    <location>
        <begin position="1"/>
        <end position="25"/>
    </location>
</feature>
<evidence type="ECO:0000256" key="1">
    <source>
        <dbReference type="SAM" id="MobiDB-lite"/>
    </source>
</evidence>
<dbReference type="PANTHER" id="PTHR47561:SF1">
    <property type="entry name" value="POLYSACCHARIDE DEACETYLASE FAMILY PROTEIN (AFU_ORTHOLOGUE AFUA_6G05030)"/>
    <property type="match status" value="1"/>
</dbReference>
<name>A0ABP6W0W2_9PSEU</name>
<comment type="caution">
    <text evidence="3">The sequence shown here is derived from an EMBL/GenBank/DDBJ whole genome shotgun (WGS) entry which is preliminary data.</text>
</comment>